<evidence type="ECO:0000256" key="10">
    <source>
        <dbReference type="ARBA" id="ARBA00022801"/>
    </source>
</evidence>
<evidence type="ECO:0000256" key="29">
    <source>
        <dbReference type="SAM" id="MobiDB-lite"/>
    </source>
</evidence>
<dbReference type="InterPro" id="IPR001452">
    <property type="entry name" value="SH3_domain"/>
</dbReference>
<dbReference type="InterPro" id="IPR001680">
    <property type="entry name" value="WD40_rpt"/>
</dbReference>
<dbReference type="FunFam" id="2.30.30.40:FF:000132">
    <property type="entry name" value="jouberin isoform X2"/>
    <property type="match status" value="1"/>
</dbReference>
<evidence type="ECO:0000256" key="20">
    <source>
        <dbReference type="ARBA" id="ARBA00057663"/>
    </source>
</evidence>
<dbReference type="GO" id="GO:0036064">
    <property type="term" value="C:ciliary basal body"/>
    <property type="evidence" value="ECO:0007669"/>
    <property type="project" value="TreeGrafter"/>
</dbReference>
<dbReference type="FunFam" id="2.40.30.10:FF:000020">
    <property type="entry name" value="Translation elongation factor EF-1"/>
    <property type="match status" value="1"/>
</dbReference>
<evidence type="ECO:0000259" key="30">
    <source>
        <dbReference type="PROSITE" id="PS50002"/>
    </source>
</evidence>
<dbReference type="PROSITE" id="PS50002">
    <property type="entry name" value="SH3"/>
    <property type="match status" value="1"/>
</dbReference>
<dbReference type="PROSITE" id="PS50294">
    <property type="entry name" value="WD_REPEATS_REGION"/>
    <property type="match status" value="1"/>
</dbReference>
<feature type="region of interest" description="Disordered" evidence="29">
    <location>
        <begin position="147"/>
        <end position="258"/>
    </location>
</feature>
<feature type="region of interest" description="Disordered" evidence="29">
    <location>
        <begin position="1"/>
        <end position="114"/>
    </location>
</feature>
<dbReference type="Gene3D" id="2.30.30.40">
    <property type="entry name" value="SH3 Domains"/>
    <property type="match status" value="1"/>
</dbReference>
<dbReference type="InterPro" id="IPR027417">
    <property type="entry name" value="P-loop_NTPase"/>
</dbReference>
<feature type="compositionally biased region" description="Basic and acidic residues" evidence="29">
    <location>
        <begin position="94"/>
        <end position="108"/>
    </location>
</feature>
<dbReference type="InterPro" id="IPR009001">
    <property type="entry name" value="Transl_elong_EF1A/Init_IF2_C"/>
</dbReference>
<dbReference type="Gene3D" id="2.40.30.10">
    <property type="entry name" value="Translation factors"/>
    <property type="match status" value="2"/>
</dbReference>
<evidence type="ECO:0000259" key="31">
    <source>
        <dbReference type="PROSITE" id="PS51722"/>
    </source>
</evidence>
<evidence type="ECO:0000256" key="17">
    <source>
        <dbReference type="ARBA" id="ARBA00047094"/>
    </source>
</evidence>
<feature type="compositionally biased region" description="Polar residues" evidence="29">
    <location>
        <begin position="176"/>
        <end position="185"/>
    </location>
</feature>
<evidence type="ECO:0000256" key="1">
    <source>
        <dbReference type="ARBA" id="ARBA00004496"/>
    </source>
</evidence>
<keyword evidence="14" id="KW-0520">NAD</keyword>
<dbReference type="GO" id="GO:0001758">
    <property type="term" value="F:retinal dehydrogenase (NAD+) activity"/>
    <property type="evidence" value="ECO:0007669"/>
    <property type="project" value="UniProtKB-ARBA"/>
</dbReference>
<dbReference type="SUPFAM" id="SSF109732">
    <property type="entry name" value="HBS1-like domain"/>
    <property type="match status" value="1"/>
</dbReference>
<feature type="region of interest" description="Disordered" evidence="29">
    <location>
        <begin position="1080"/>
        <end position="1101"/>
    </location>
</feature>
<comment type="similarity">
    <text evidence="3 28">Belongs to the aldehyde dehydrogenase family.</text>
</comment>
<evidence type="ECO:0000256" key="16">
    <source>
        <dbReference type="ARBA" id="ARBA00045849"/>
    </source>
</evidence>
<dbReference type="InterPro" id="IPR016160">
    <property type="entry name" value="Ald_DH_CS_CYS"/>
</dbReference>
<dbReference type="PANTHER" id="PTHR44499">
    <property type="entry name" value="JOUBERIN"/>
    <property type="match status" value="1"/>
</dbReference>
<dbReference type="GO" id="GO:0003924">
    <property type="term" value="F:GTPase activity"/>
    <property type="evidence" value="ECO:0007669"/>
    <property type="project" value="InterPro"/>
</dbReference>
<dbReference type="CDD" id="cd11812">
    <property type="entry name" value="SH3_AHI-1"/>
    <property type="match status" value="1"/>
</dbReference>
<dbReference type="FunFam" id="3.40.605.10:FF:000001">
    <property type="entry name" value="Aldehyde dehydrogenase 1"/>
    <property type="match status" value="1"/>
</dbReference>
<keyword evidence="8" id="KW-0547">Nucleotide-binding</keyword>
<dbReference type="SUPFAM" id="SSF50978">
    <property type="entry name" value="WD40 repeat-like"/>
    <property type="match status" value="1"/>
</dbReference>
<evidence type="ECO:0000256" key="2">
    <source>
        <dbReference type="ARBA" id="ARBA00007249"/>
    </source>
</evidence>
<dbReference type="Pfam" id="PF08938">
    <property type="entry name" value="HBS1_N"/>
    <property type="match status" value="1"/>
</dbReference>
<comment type="function">
    <text evidence="20">Catalyzes the NAD-dependent oxidation of 2-aminomuconic semialdehyde of the kynurenine metabolic pathway in L-tryptophan degradation.</text>
</comment>
<dbReference type="FunFam" id="3.40.50.300:FF:000204">
    <property type="entry name" value="Translation elongation factor Tu"/>
    <property type="match status" value="1"/>
</dbReference>
<dbReference type="PROSITE" id="PS00070">
    <property type="entry name" value="ALDEHYDE_DEHYDR_CYS"/>
    <property type="match status" value="1"/>
</dbReference>
<dbReference type="SUPFAM" id="SSF50447">
    <property type="entry name" value="Translation proteins"/>
    <property type="match status" value="1"/>
</dbReference>
<feature type="domain" description="Tr-type G" evidence="31">
    <location>
        <begin position="1202"/>
        <end position="1426"/>
    </location>
</feature>
<dbReference type="Pfam" id="PF00400">
    <property type="entry name" value="WD40"/>
    <property type="match status" value="2"/>
</dbReference>
<dbReference type="FunFam" id="3.40.309.10:FF:000021">
    <property type="entry name" value="Aldehyde dehydrogenase family 8 member A1"/>
    <property type="match status" value="1"/>
</dbReference>
<protein>
    <recommendedName>
        <fullName evidence="23">2-aminomuconic semialdehyde dehydrogenase</fullName>
        <ecNumber evidence="22">1.2.1.32</ecNumber>
    </recommendedName>
    <alternativeName>
        <fullName evidence="24">Aldehyde dehydrogenase family 8 member A1</fullName>
    </alternativeName>
    <alternativeName>
        <fullName evidence="4">HBS1-like protein</fullName>
    </alternativeName>
</protein>
<feature type="compositionally biased region" description="Basic residues" evidence="29">
    <location>
        <begin position="228"/>
        <end position="238"/>
    </location>
</feature>
<dbReference type="InterPro" id="IPR000795">
    <property type="entry name" value="T_Tr_GTP-bd_dom"/>
</dbReference>
<gene>
    <name evidence="32" type="ORF">SUZIE_200525</name>
</gene>
<evidence type="ECO:0000256" key="13">
    <source>
        <dbReference type="ARBA" id="ARBA00023002"/>
    </source>
</evidence>
<feature type="non-terminal residue" evidence="32">
    <location>
        <position position="1"/>
    </location>
</feature>
<dbReference type="InterPro" id="IPR036322">
    <property type="entry name" value="WD40_repeat_dom_sf"/>
</dbReference>
<keyword evidence="9" id="KW-0251">Elongation factor</keyword>
<evidence type="ECO:0000256" key="18">
    <source>
        <dbReference type="ARBA" id="ARBA00049117"/>
    </source>
</evidence>
<keyword evidence="7" id="KW-0597">Phosphoprotein</keyword>
<dbReference type="EC" id="1.2.1.32" evidence="22"/>
<evidence type="ECO:0000313" key="33">
    <source>
        <dbReference type="Proteomes" id="UP001166674"/>
    </source>
</evidence>
<sequence length="2066" mass="231102">VKSSLHNIKDTKSDDVSCINTNNPEKSMRVSKNKLRNTHSAAEDPNNVISVEEDKQGKPSKKVTKTAQEMEPETSEKVDSAHQKIRTKSLSGVDHQKSDKTKEGKENNNLEGEEELMQAYQLQVAEEMAKEIKKKIRKKLKEQLTYFPSDTLLHDDKLSSEKRKKKKKKIPAMSKAETSTLNISDDTVEGEQKEDFPVGNITSDSHQDDEISSVEQNVDDNMPDNTKSKPKKTKKKSKAVSDDNDDIDGDGVHEITSRDSPVYPKCLLDDDLVLGVYIHRTDRLKSDFMISHPMVKIHVVDENTGQYVKKDDSERPVSSYYEKESVDYILPIMTQPYDFKQLKSRLPEWEEQIIFNENFPSLLREFDESPKVILFFEIVDFLSMDEIKNNSEVQNQECGFRKIAWAFLKLLGANGNANINSKLRLQLYYPPTKPRSQLNVVEVFEWWSKCPRNRYPSTLYVTVRGLKVPDCIKPSYRSMTALQEEKGKPVYCERHRESSSVDTDPGLEDSKEVVKWKRLPGQACRIPNKHLFSLNAGERGCFCLDFSHNGRILAAACASRDGYPIILYEIPSGRFMRELCGHLNIIYDLCWSTDDRYILTSSSDGTARIWKNEINNTNTFRVLPHPSFVYTAKFHPAVRELVVTGCYDSMIRIWKVDMREDSAILVRQFDAHKSFINSVCFDAEGEQVAMYSDLPFKSPIRDISYHPFENMVAFCAFGQNEPILLYIYDFHVAQQEAEMFKRYNGTFPLPGIHQSQDALCTCPKLPHQGSFQIDEFVHTENSSTKMQIVKQRLETVTEVIRSCAAKVNKNLSLTSPPPASSQQSKLKQSNSLSAHEILHQFGFTQTGIISIERRPCNHQVDSPPTVVALYDYTASRSDELTIHRGDIIRVFFKDNEDWWYGSIGKGQEGYFPANHVASEIGALSVSKKVVFESAVANALPAAMARHRNVRGYNYDEDFEDDDFYGQSVEDDYCISPSTAAQFIYSRRDKPSVVEPVEEYDYEDLKDSASSLLNHQLSGIDQARLYSCLDHMREVLGDAVPDEILIEAILRNKFDVQKALSMVLEQDNTQNLKGKSERAISTGKTVKGKSVGSQSSRSESEIVPKVAKMTVSGKKQTMGFEVPGVTSEENGHSFQTPQKVPPGEDTSIASSDVLDTVSKSSLPPLNIQTSEEQSLTPTPMKKAGKLRQQIDVKAELEKRQGGKQLLNLVVIGHVDAGKSTLMGHMLYLLGNVNKRTMHKYEQESKKAGKASFAYAWVLDETGEERERGVTMDVGMTKFETTTKVITLMDAPGHKDFIPNMITGAAQADVAVLVVDASRGEFEAGFETGGQTREHGLLVRSLGVTQLAVAVNKMDQVNWQQERFQEITGKLGHFLKQAGFKESDVAFIPTSGLSGENLITRSQSSELTKWYKGLCLLEQIDSFKPPQRSIDKPFRLCVSDVFKDQGSGFCVTGKIEAGYIQTGDRLLAMPPNETCTAKGITLHDEPVDWAAAGDHVSLTLVGMDIIKINVGCIFCGPKEPIKACTRFRARILIFNIEIPITKGFPVLLHYQTVSEPAVIKRLISVLNKSTGEVTKKKPKLLTKGQNALVELQTQRPVALELYKDFKELGRFMLRYSGSTIAAGVVTEIEAAVEAAREAFPSWSSCSPHERSQVLNRLADLLEQSLEDLAQAESKDQGKTLTMARTIDIPRSVQNFRFFASSSLHNTTESTQMDYLGCLHYTVRTPVGIAGLISPWNLPLYLLTWKIAPAIAAGNTVIAKPSELTSVTAWMLCKLLNKAGVPPGVVNIVFGTGPKVGEALVSHPEVPLISFTGSQPTAERITQLSAPFCKKLSLELGGKNPAIIFEDANLDECIPATVRSSFTNQGEICLCTSRIFVQKSIYNEFLKRFVEATRKWKVSIPSDPSASMGALISKAHLEKVRSYIKKACAEGAKILCGEGVDRLSLPPRNQAGYFMLPTVITDIKDESCCMQEEIFGPVTCVVPFDSEEEVIRRANNVKYGLAATVWSGNVGRIHRVAQKLQSGLVWTNCWLIRELNLPFGGMKYSGIGREGAKDSHDFFTEIKTITVKY</sequence>
<dbReference type="Gene3D" id="3.40.50.300">
    <property type="entry name" value="P-loop containing nucleotide triphosphate hydrolases"/>
    <property type="match status" value="1"/>
</dbReference>
<dbReference type="CDD" id="cd04093">
    <property type="entry name" value="HBS1_C_III"/>
    <property type="match status" value="1"/>
</dbReference>
<evidence type="ECO:0000256" key="5">
    <source>
        <dbReference type="ARBA" id="ARBA00022443"/>
    </source>
</evidence>
<dbReference type="GO" id="GO:0047102">
    <property type="term" value="F:aminomuconate-semialdehyde dehydrogenase activity"/>
    <property type="evidence" value="ECO:0007669"/>
    <property type="project" value="UniProtKB-EC"/>
</dbReference>
<dbReference type="GO" id="GO:0003746">
    <property type="term" value="F:translation elongation factor activity"/>
    <property type="evidence" value="ECO:0007669"/>
    <property type="project" value="UniProtKB-KW"/>
</dbReference>
<dbReference type="InterPro" id="IPR015590">
    <property type="entry name" value="Aldehyde_DH_dom"/>
</dbReference>
<keyword evidence="15" id="KW-0342">GTP-binding</keyword>
<dbReference type="Gene3D" id="3.40.605.10">
    <property type="entry name" value="Aldehyde Dehydrogenase, Chain A, domain 1"/>
    <property type="match status" value="1"/>
</dbReference>
<dbReference type="SUPFAM" id="SSF50044">
    <property type="entry name" value="SH3-domain"/>
    <property type="match status" value="1"/>
</dbReference>
<keyword evidence="12" id="KW-0648">Protein biosynthesis</keyword>
<comment type="subcellular location">
    <subcellularLocation>
        <location evidence="1">Cytoplasm</location>
    </subcellularLocation>
</comment>
<evidence type="ECO:0000256" key="27">
    <source>
        <dbReference type="PROSITE-ProRule" id="PRU10007"/>
    </source>
</evidence>
<dbReference type="Pfam" id="PF00018">
    <property type="entry name" value="SH3_1"/>
    <property type="match status" value="1"/>
</dbReference>
<dbReference type="SUPFAM" id="SSF50465">
    <property type="entry name" value="EF-Tu/eEF-1alpha/eIF2-gamma C-terminal domain"/>
    <property type="match status" value="1"/>
</dbReference>
<dbReference type="CDD" id="cd01883">
    <property type="entry name" value="EF1_alpha"/>
    <property type="match status" value="1"/>
</dbReference>
<evidence type="ECO:0000256" key="12">
    <source>
        <dbReference type="ARBA" id="ARBA00022917"/>
    </source>
</evidence>
<feature type="region of interest" description="Disordered" evidence="29">
    <location>
        <begin position="1121"/>
        <end position="1148"/>
    </location>
</feature>
<feature type="compositionally biased region" description="Low complexity" evidence="29">
    <location>
        <begin position="1080"/>
        <end position="1096"/>
    </location>
</feature>
<dbReference type="PRINTS" id="PR00452">
    <property type="entry name" value="SH3DOMAIN"/>
</dbReference>
<evidence type="ECO:0000256" key="14">
    <source>
        <dbReference type="ARBA" id="ARBA00023027"/>
    </source>
</evidence>
<dbReference type="Pfam" id="PF00171">
    <property type="entry name" value="Aldedh"/>
    <property type="match status" value="1"/>
</dbReference>
<dbReference type="SUPFAM" id="SSF52540">
    <property type="entry name" value="P-loop containing nucleoside triphosphate hydrolases"/>
    <property type="match status" value="1"/>
</dbReference>
<evidence type="ECO:0000256" key="9">
    <source>
        <dbReference type="ARBA" id="ARBA00022768"/>
    </source>
</evidence>
<keyword evidence="10" id="KW-0378">Hydrolase</keyword>
<keyword evidence="26" id="KW-0853">WD repeat</keyword>
<evidence type="ECO:0000256" key="19">
    <source>
        <dbReference type="ARBA" id="ARBA00051326"/>
    </source>
</evidence>
<feature type="active site" evidence="27">
    <location>
        <position position="1832"/>
    </location>
</feature>
<dbReference type="InterPro" id="IPR016163">
    <property type="entry name" value="Ald_DH_C"/>
</dbReference>
<dbReference type="PRINTS" id="PR00315">
    <property type="entry name" value="ELONGATNFCT"/>
</dbReference>
<evidence type="ECO:0000256" key="22">
    <source>
        <dbReference type="ARBA" id="ARBA00067028"/>
    </source>
</evidence>
<dbReference type="EMBL" id="JAATJV010427545">
    <property type="protein sequence ID" value="MBZ3888952.1"/>
    <property type="molecule type" value="Genomic_DNA"/>
</dbReference>
<keyword evidence="33" id="KW-1185">Reference proteome</keyword>
<dbReference type="SMART" id="SM00326">
    <property type="entry name" value="SH3"/>
    <property type="match status" value="1"/>
</dbReference>
<comment type="pathway">
    <text evidence="21">Amino-acid degradation; L-kynurenine degradation.</text>
</comment>
<keyword evidence="13 28" id="KW-0560">Oxidoreductase</keyword>
<dbReference type="InterPro" id="IPR036028">
    <property type="entry name" value="SH3-like_dom_sf"/>
</dbReference>
<dbReference type="SMART" id="SM00320">
    <property type="entry name" value="WD40"/>
    <property type="match status" value="4"/>
</dbReference>
<evidence type="ECO:0000256" key="21">
    <source>
        <dbReference type="ARBA" id="ARBA00060691"/>
    </source>
</evidence>
<comment type="catalytic activity">
    <reaction evidence="18">
        <text>GTP + H2O = GDP + phosphate + H(+)</text>
        <dbReference type="Rhea" id="RHEA:19669"/>
        <dbReference type="ChEBI" id="CHEBI:15377"/>
        <dbReference type="ChEBI" id="CHEBI:15378"/>
        <dbReference type="ChEBI" id="CHEBI:37565"/>
        <dbReference type="ChEBI" id="CHEBI:43474"/>
        <dbReference type="ChEBI" id="CHEBI:58189"/>
    </reaction>
    <physiologicalReaction direction="left-to-right" evidence="18">
        <dbReference type="Rhea" id="RHEA:19670"/>
    </physiologicalReaction>
</comment>
<dbReference type="GO" id="GO:0042573">
    <property type="term" value="P:retinoic acid metabolic process"/>
    <property type="evidence" value="ECO:0007669"/>
    <property type="project" value="UniProtKB-ARBA"/>
</dbReference>
<dbReference type="InterPro" id="IPR037189">
    <property type="entry name" value="HBS1-like_N_sf"/>
</dbReference>
<reference evidence="32" key="1">
    <citation type="submission" date="2020-03" db="EMBL/GenBank/DDBJ databases">
        <title>Studies in the Genomics of Life Span.</title>
        <authorList>
            <person name="Glass D."/>
        </authorList>
    </citation>
    <scope>NUCLEOTIDE SEQUENCE</scope>
    <source>
        <strain evidence="32">SUZIE</strain>
        <tissue evidence="32">Muscle</tissue>
    </source>
</reference>
<dbReference type="Pfam" id="PF00009">
    <property type="entry name" value="GTP_EFTU"/>
    <property type="match status" value="1"/>
</dbReference>
<name>A0AA41NEM8_SCICA</name>
<comment type="similarity">
    <text evidence="2">Belongs to the TRAFAC class translation factor GTPase superfamily. Classic translation factor GTPase family. EF-Tu/EF-1A subfamily.</text>
</comment>
<feature type="domain" description="SH3" evidence="30">
    <location>
        <begin position="861"/>
        <end position="921"/>
    </location>
</feature>
<dbReference type="InterPro" id="IPR052803">
    <property type="entry name" value="Cilium-Associated_Jouberin"/>
</dbReference>
<evidence type="ECO:0000256" key="25">
    <source>
        <dbReference type="PROSITE-ProRule" id="PRU00192"/>
    </source>
</evidence>
<dbReference type="PROSITE" id="PS00687">
    <property type="entry name" value="ALDEHYDE_DEHYDR_GLU"/>
    <property type="match status" value="1"/>
</dbReference>
<dbReference type="PANTHER" id="PTHR44499:SF1">
    <property type="entry name" value="JOUBERIN"/>
    <property type="match status" value="1"/>
</dbReference>
<dbReference type="Gene3D" id="1.10.8.10">
    <property type="entry name" value="DNA helicase RuvA subunit, C-terminal domain"/>
    <property type="match status" value="1"/>
</dbReference>
<dbReference type="InterPro" id="IPR015033">
    <property type="entry name" value="HBS1-like_N"/>
</dbReference>
<dbReference type="GO" id="GO:0006417">
    <property type="term" value="P:regulation of translation"/>
    <property type="evidence" value="ECO:0007669"/>
    <property type="project" value="UniProtKB-KW"/>
</dbReference>
<dbReference type="SUPFAM" id="SSF53720">
    <property type="entry name" value="ALDH-like"/>
    <property type="match status" value="1"/>
</dbReference>
<comment type="catalytic activity">
    <reaction evidence="19">
        <text>2-aminomuconate 6-semialdehyde + NAD(+) + H2O = (2Z,4E)-2-aminomuconate + NADH + 2 H(+)</text>
        <dbReference type="Rhea" id="RHEA:14469"/>
        <dbReference type="ChEBI" id="CHEBI:15377"/>
        <dbReference type="ChEBI" id="CHEBI:15378"/>
        <dbReference type="ChEBI" id="CHEBI:57540"/>
        <dbReference type="ChEBI" id="CHEBI:57945"/>
        <dbReference type="ChEBI" id="CHEBI:77634"/>
        <dbReference type="ChEBI" id="CHEBI:77859"/>
        <dbReference type="EC" id="1.2.1.32"/>
    </reaction>
</comment>
<dbReference type="FunFam" id="2.40.30.10:FF:000035">
    <property type="entry name" value="HBS1-like translational GTPase"/>
    <property type="match status" value="1"/>
</dbReference>
<feature type="repeat" description="WD" evidence="26">
    <location>
        <begin position="579"/>
        <end position="611"/>
    </location>
</feature>
<dbReference type="FunFam" id="1.10.8.10:FF:000039">
    <property type="entry name" value="HBS1-like translational GTPase"/>
    <property type="match status" value="1"/>
</dbReference>
<evidence type="ECO:0000256" key="6">
    <source>
        <dbReference type="ARBA" id="ARBA00022490"/>
    </source>
</evidence>
<dbReference type="CDD" id="cd07093">
    <property type="entry name" value="ALDH_F8_HMSADH"/>
    <property type="match status" value="1"/>
</dbReference>
<dbReference type="InterPro" id="IPR016162">
    <property type="entry name" value="Ald_DH_N"/>
</dbReference>
<dbReference type="Pfam" id="PF03144">
    <property type="entry name" value="GTP_EFTU_D2"/>
    <property type="match status" value="1"/>
</dbReference>
<evidence type="ECO:0000256" key="23">
    <source>
        <dbReference type="ARBA" id="ARBA00068662"/>
    </source>
</evidence>
<dbReference type="GO" id="GO:0005525">
    <property type="term" value="F:GTP binding"/>
    <property type="evidence" value="ECO:0007669"/>
    <property type="project" value="UniProtKB-KW"/>
</dbReference>
<dbReference type="InterPro" id="IPR035832">
    <property type="entry name" value="AHI1_SH3"/>
</dbReference>
<dbReference type="InterPro" id="IPR009000">
    <property type="entry name" value="Transl_B-barrel_sf"/>
</dbReference>
<evidence type="ECO:0000256" key="24">
    <source>
        <dbReference type="ARBA" id="ARBA00081529"/>
    </source>
</evidence>
<evidence type="ECO:0000256" key="28">
    <source>
        <dbReference type="RuleBase" id="RU003345"/>
    </source>
</evidence>
<feature type="compositionally biased region" description="Basic and acidic residues" evidence="29">
    <location>
        <begin position="152"/>
        <end position="161"/>
    </location>
</feature>
<accession>A0AA41NEM8</accession>
<comment type="caution">
    <text evidence="32">The sequence shown here is derived from an EMBL/GenBank/DDBJ whole genome shotgun (WGS) entry which is preliminary data.</text>
</comment>
<evidence type="ECO:0000313" key="32">
    <source>
        <dbReference type="EMBL" id="MBZ3888952.1"/>
    </source>
</evidence>
<dbReference type="PROSITE" id="PS51722">
    <property type="entry name" value="G_TR_2"/>
    <property type="match status" value="1"/>
</dbReference>
<organism evidence="32 33">
    <name type="scientific">Sciurus carolinensis</name>
    <name type="common">Eastern gray squirrel</name>
    <dbReference type="NCBI Taxonomy" id="30640"/>
    <lineage>
        <taxon>Eukaryota</taxon>
        <taxon>Metazoa</taxon>
        <taxon>Chordata</taxon>
        <taxon>Craniata</taxon>
        <taxon>Vertebrata</taxon>
        <taxon>Euteleostomi</taxon>
        <taxon>Mammalia</taxon>
        <taxon>Eutheria</taxon>
        <taxon>Euarchontoglires</taxon>
        <taxon>Glires</taxon>
        <taxon>Rodentia</taxon>
        <taxon>Sciuromorpha</taxon>
        <taxon>Sciuridae</taxon>
        <taxon>Sciurinae</taxon>
        <taxon>Sciurini</taxon>
        <taxon>Sciurus</taxon>
    </lineage>
</organism>
<evidence type="ECO:0000256" key="15">
    <source>
        <dbReference type="ARBA" id="ARBA00023134"/>
    </source>
</evidence>
<dbReference type="InterPro" id="IPR004161">
    <property type="entry name" value="EFTu-like_2"/>
</dbReference>
<comment type="subunit">
    <text evidence="17">Component of the Pelota-HBS1L complex, also named Dom34-Hbs1 complex, composed of PELO and HBS1L. Interacts with the SKI complex.</text>
</comment>
<dbReference type="InterPro" id="IPR016161">
    <property type="entry name" value="Ald_DH/histidinol_DH"/>
</dbReference>
<dbReference type="GO" id="GO:0044458">
    <property type="term" value="P:motile cilium assembly"/>
    <property type="evidence" value="ECO:0007669"/>
    <property type="project" value="TreeGrafter"/>
</dbReference>
<evidence type="ECO:0000256" key="26">
    <source>
        <dbReference type="PROSITE-ProRule" id="PRU00221"/>
    </source>
</evidence>
<dbReference type="GO" id="GO:0005737">
    <property type="term" value="C:cytoplasm"/>
    <property type="evidence" value="ECO:0007669"/>
    <property type="project" value="UniProtKB-SubCell"/>
</dbReference>
<feature type="repeat" description="WD" evidence="26">
    <location>
        <begin position="622"/>
        <end position="664"/>
    </location>
</feature>
<dbReference type="Gene3D" id="3.40.309.10">
    <property type="entry name" value="Aldehyde Dehydrogenase, Chain A, domain 2"/>
    <property type="match status" value="1"/>
</dbReference>
<dbReference type="InterPro" id="IPR015943">
    <property type="entry name" value="WD40/YVTN_repeat-like_dom_sf"/>
</dbReference>
<dbReference type="PROSITE" id="PS50082">
    <property type="entry name" value="WD_REPEATS_2"/>
    <property type="match status" value="2"/>
</dbReference>
<keyword evidence="5 25" id="KW-0728">SH3 domain</keyword>
<evidence type="ECO:0000256" key="7">
    <source>
        <dbReference type="ARBA" id="ARBA00022553"/>
    </source>
</evidence>
<evidence type="ECO:0000256" key="8">
    <source>
        <dbReference type="ARBA" id="ARBA00022741"/>
    </source>
</evidence>
<dbReference type="Gene3D" id="2.130.10.10">
    <property type="entry name" value="YVTN repeat-like/Quinoprotein amine dehydrogenase"/>
    <property type="match status" value="1"/>
</dbReference>
<keyword evidence="11" id="KW-0810">Translation regulation</keyword>
<evidence type="ECO:0000256" key="4">
    <source>
        <dbReference type="ARBA" id="ARBA00015186"/>
    </source>
</evidence>
<dbReference type="GO" id="GO:0010629">
    <property type="term" value="P:negative regulation of gene expression"/>
    <property type="evidence" value="ECO:0007669"/>
    <property type="project" value="UniProtKB-ARBA"/>
</dbReference>
<proteinExistence type="inferred from homology"/>
<evidence type="ECO:0000256" key="3">
    <source>
        <dbReference type="ARBA" id="ARBA00009986"/>
    </source>
</evidence>
<dbReference type="Proteomes" id="UP001166674">
    <property type="component" value="Unassembled WGS sequence"/>
</dbReference>
<dbReference type="CDD" id="cd16267">
    <property type="entry name" value="HBS1-like_II"/>
    <property type="match status" value="1"/>
</dbReference>
<comment type="function">
    <text evidence="16">GTPase component of the Pelota-HBS1L complex, a complex that recognizes stalled ribosomes and triggers the No-Go Decay (NGD) pathway. The Pelota-HBS1L complex recognizes ribosomes stalled at the 3' end of an mRNA and engages stalled ribosomes by destabilizing mRNA in the mRNA channel. Following mRNA extraction from stalled ribosomes by the SKI complex, the Pelota-HBS1L complex promotes recruitment of ABCE1, which drives the disassembly of stalled ribosomes, followed by degradation of damaged mRNAs as part of the NGD pathway.</text>
</comment>
<keyword evidence="6" id="KW-0963">Cytoplasm</keyword>
<evidence type="ECO:0000256" key="11">
    <source>
        <dbReference type="ARBA" id="ARBA00022845"/>
    </source>
</evidence>
<dbReference type="InterPro" id="IPR029510">
    <property type="entry name" value="Ald_DH_CS_GLU"/>
</dbReference>